<dbReference type="Pfam" id="PF17811">
    <property type="entry name" value="JHD"/>
    <property type="match status" value="1"/>
</dbReference>
<evidence type="ECO:0000256" key="14">
    <source>
        <dbReference type="ARBA" id="ARBA00023015"/>
    </source>
</evidence>
<dbReference type="GO" id="GO:0008270">
    <property type="term" value="F:zinc ion binding"/>
    <property type="evidence" value="ECO:0007669"/>
    <property type="project" value="UniProtKB-KW"/>
</dbReference>
<dbReference type="EC" id="1.14.11.27" evidence="5"/>
<evidence type="ECO:0000256" key="2">
    <source>
        <dbReference type="ARBA" id="ARBA00003909"/>
    </source>
</evidence>
<dbReference type="SMART" id="SM00558">
    <property type="entry name" value="JmjC"/>
    <property type="match status" value="1"/>
</dbReference>
<feature type="compositionally biased region" description="Polar residues" evidence="19">
    <location>
        <begin position="481"/>
        <end position="491"/>
    </location>
</feature>
<keyword evidence="11" id="KW-0223">Dioxygenase</keyword>
<evidence type="ECO:0000256" key="18">
    <source>
        <dbReference type="ARBA" id="ARBA00047915"/>
    </source>
</evidence>
<evidence type="ECO:0000256" key="5">
    <source>
        <dbReference type="ARBA" id="ARBA00013246"/>
    </source>
</evidence>
<keyword evidence="14" id="KW-0805">Transcription regulation</keyword>
<keyword evidence="12" id="KW-0560">Oxidoreductase</keyword>
<evidence type="ECO:0000256" key="7">
    <source>
        <dbReference type="ARBA" id="ARBA00022723"/>
    </source>
</evidence>
<keyword evidence="10" id="KW-0156">Chromatin regulator</keyword>
<feature type="compositionally biased region" description="Basic and acidic residues" evidence="19">
    <location>
        <begin position="464"/>
        <end position="480"/>
    </location>
</feature>
<dbReference type="Pfam" id="PF02373">
    <property type="entry name" value="JmjC"/>
    <property type="match status" value="1"/>
</dbReference>
<dbReference type="PANTHER" id="PTHR23123">
    <property type="entry name" value="PHD/F-BOX CONTAINING PROTEIN"/>
    <property type="match status" value="1"/>
</dbReference>
<reference evidence="21" key="1">
    <citation type="journal article" date="2020" name="Fungal Divers.">
        <title>Resolving the Mortierellaceae phylogeny through synthesis of multi-gene phylogenetics and phylogenomics.</title>
        <authorList>
            <person name="Vandepol N."/>
            <person name="Liber J."/>
            <person name="Desiro A."/>
            <person name="Na H."/>
            <person name="Kennedy M."/>
            <person name="Barry K."/>
            <person name="Grigoriev I.V."/>
            <person name="Miller A.N."/>
            <person name="O'Donnell K."/>
            <person name="Stajich J.E."/>
            <person name="Bonito G."/>
        </authorList>
    </citation>
    <scope>NUCLEOTIDE SEQUENCE</scope>
    <source>
        <strain evidence="21">NVP1</strain>
    </source>
</reference>
<dbReference type="Gene3D" id="2.60.120.650">
    <property type="entry name" value="Cupin"/>
    <property type="match status" value="2"/>
</dbReference>
<comment type="subcellular location">
    <subcellularLocation>
        <location evidence="3">Nucleus</location>
    </subcellularLocation>
</comment>
<comment type="cofactor">
    <cofactor evidence="1">
        <name>Fe(2+)</name>
        <dbReference type="ChEBI" id="CHEBI:29033"/>
    </cofactor>
</comment>
<comment type="caution">
    <text evidence="21">The sequence shown here is derived from an EMBL/GenBank/DDBJ whole genome shotgun (WGS) entry which is preliminary data.</text>
</comment>
<evidence type="ECO:0000256" key="10">
    <source>
        <dbReference type="ARBA" id="ARBA00022853"/>
    </source>
</evidence>
<evidence type="ECO:0000256" key="6">
    <source>
        <dbReference type="ARBA" id="ARBA00015153"/>
    </source>
</evidence>
<feature type="region of interest" description="Disordered" evidence="19">
    <location>
        <begin position="442"/>
        <end position="528"/>
    </location>
</feature>
<evidence type="ECO:0000256" key="19">
    <source>
        <dbReference type="SAM" id="MobiDB-lite"/>
    </source>
</evidence>
<evidence type="ECO:0000256" key="4">
    <source>
        <dbReference type="ARBA" id="ARBA00008037"/>
    </source>
</evidence>
<evidence type="ECO:0000256" key="12">
    <source>
        <dbReference type="ARBA" id="ARBA00023002"/>
    </source>
</evidence>
<evidence type="ECO:0000313" key="21">
    <source>
        <dbReference type="EMBL" id="KAF9336586.1"/>
    </source>
</evidence>
<dbReference type="InterPro" id="IPR003347">
    <property type="entry name" value="JmjC_dom"/>
</dbReference>
<evidence type="ECO:0000256" key="17">
    <source>
        <dbReference type="ARBA" id="ARBA00031083"/>
    </source>
</evidence>
<dbReference type="InterPro" id="IPR019787">
    <property type="entry name" value="Znf_PHD-finger"/>
</dbReference>
<keyword evidence="15" id="KW-0804">Transcription</keyword>
<dbReference type="SUPFAM" id="SSF57903">
    <property type="entry name" value="FYVE/PHD zinc finger"/>
    <property type="match status" value="1"/>
</dbReference>
<dbReference type="InterPro" id="IPR019786">
    <property type="entry name" value="Zinc_finger_PHD-type_CS"/>
</dbReference>
<dbReference type="SUPFAM" id="SSF51197">
    <property type="entry name" value="Clavaminate synthase-like"/>
    <property type="match status" value="1"/>
</dbReference>
<dbReference type="Pfam" id="PF00628">
    <property type="entry name" value="PHD"/>
    <property type="match status" value="1"/>
</dbReference>
<evidence type="ECO:0000256" key="15">
    <source>
        <dbReference type="ARBA" id="ARBA00023163"/>
    </source>
</evidence>
<dbReference type="PROSITE" id="PS51184">
    <property type="entry name" value="JMJC"/>
    <property type="match status" value="1"/>
</dbReference>
<dbReference type="InterPro" id="IPR041070">
    <property type="entry name" value="JHD"/>
</dbReference>
<evidence type="ECO:0000259" key="20">
    <source>
        <dbReference type="PROSITE" id="PS51184"/>
    </source>
</evidence>
<dbReference type="SMART" id="SM00249">
    <property type="entry name" value="PHD"/>
    <property type="match status" value="1"/>
</dbReference>
<evidence type="ECO:0000313" key="22">
    <source>
        <dbReference type="Proteomes" id="UP000696485"/>
    </source>
</evidence>
<comment type="function">
    <text evidence="2">Histone demethylase that specifically demethylates 'Lys-36' of histone H3, thereby playing a central role in histone code.</text>
</comment>
<keyword evidence="16" id="KW-0539">Nucleus</keyword>
<feature type="compositionally biased region" description="Basic and acidic residues" evidence="19">
    <location>
        <begin position="497"/>
        <end position="508"/>
    </location>
</feature>
<proteinExistence type="inferred from homology"/>
<evidence type="ECO:0000256" key="8">
    <source>
        <dbReference type="ARBA" id="ARBA00022771"/>
    </source>
</evidence>
<name>A0A9P5STU0_9FUNG</name>
<dbReference type="GO" id="GO:0140680">
    <property type="term" value="F:histone H3K36me/H3K36me2 demethylase activity"/>
    <property type="evidence" value="ECO:0007669"/>
    <property type="project" value="UniProtKB-EC"/>
</dbReference>
<keyword evidence="9" id="KW-0862">Zinc</keyword>
<dbReference type="PROSITE" id="PS01359">
    <property type="entry name" value="ZF_PHD_1"/>
    <property type="match status" value="1"/>
</dbReference>
<dbReference type="EMBL" id="JAAAUY010000054">
    <property type="protein sequence ID" value="KAF9336586.1"/>
    <property type="molecule type" value="Genomic_DNA"/>
</dbReference>
<protein>
    <recommendedName>
        <fullName evidence="6">JmjC domain-containing histone demethylation protein 1</fullName>
        <ecNumber evidence="5">1.14.11.27</ecNumber>
    </recommendedName>
    <alternativeName>
        <fullName evidence="17">[Histone-H3]-lysine-36 demethylase 1</fullName>
    </alternativeName>
</protein>
<dbReference type="InterPro" id="IPR050690">
    <property type="entry name" value="JHDM1_Histone_Demethylase"/>
</dbReference>
<dbReference type="Proteomes" id="UP000696485">
    <property type="component" value="Unassembled WGS sequence"/>
</dbReference>
<organism evidence="21 22">
    <name type="scientific">Podila minutissima</name>
    <dbReference type="NCBI Taxonomy" id="64525"/>
    <lineage>
        <taxon>Eukaryota</taxon>
        <taxon>Fungi</taxon>
        <taxon>Fungi incertae sedis</taxon>
        <taxon>Mucoromycota</taxon>
        <taxon>Mortierellomycotina</taxon>
        <taxon>Mortierellomycetes</taxon>
        <taxon>Mortierellales</taxon>
        <taxon>Mortierellaceae</taxon>
        <taxon>Podila</taxon>
    </lineage>
</organism>
<accession>A0A9P5STU0</accession>
<comment type="similarity">
    <text evidence="4">Belongs to the JHDM1 histone demethylase family.</text>
</comment>
<dbReference type="GO" id="GO:0005634">
    <property type="term" value="C:nucleus"/>
    <property type="evidence" value="ECO:0007669"/>
    <property type="project" value="UniProtKB-SubCell"/>
</dbReference>
<comment type="catalytic activity">
    <reaction evidence="18">
        <text>N(6),N(6)-dimethyl-L-lysyl(36)-[histone H3] + 2 2-oxoglutarate + 2 O2 = L-lysyl(36)-[histone H3] + 2 formaldehyde + 2 succinate + 2 CO2</text>
        <dbReference type="Rhea" id="RHEA:42032"/>
        <dbReference type="Rhea" id="RHEA-COMP:9785"/>
        <dbReference type="Rhea" id="RHEA-COMP:9787"/>
        <dbReference type="ChEBI" id="CHEBI:15379"/>
        <dbReference type="ChEBI" id="CHEBI:16526"/>
        <dbReference type="ChEBI" id="CHEBI:16810"/>
        <dbReference type="ChEBI" id="CHEBI:16842"/>
        <dbReference type="ChEBI" id="CHEBI:29969"/>
        <dbReference type="ChEBI" id="CHEBI:30031"/>
        <dbReference type="ChEBI" id="CHEBI:61976"/>
        <dbReference type="EC" id="1.14.11.27"/>
    </reaction>
</comment>
<dbReference type="InterPro" id="IPR011011">
    <property type="entry name" value="Znf_FYVE_PHD"/>
</dbReference>
<keyword evidence="8" id="KW-0863">Zinc-finger</keyword>
<evidence type="ECO:0000256" key="9">
    <source>
        <dbReference type="ARBA" id="ARBA00022833"/>
    </source>
</evidence>
<evidence type="ECO:0000256" key="16">
    <source>
        <dbReference type="ARBA" id="ARBA00023242"/>
    </source>
</evidence>
<sequence length="547" mass="61122">MRECPLCTKEVPTSIMIGCEHCNIYYHIVCIPMTIEQSEEVDKYHCRNCEPIAGPSVHQPSKSGRQNANTSALQSKWKDTLESRTFLPSDTVVQRITGHELTLEYLRTTGFALPIIVGEGPRTTRSSKSDSHAALGMQMPERGLTVGAVRDAVGGELLVPVIDVASQSEMDEWTMDRWAAYFRKKNKARILNVISLQITGTRLAEQIVVPRIVRELDWGSFTNFHVDFGGSSVFYHILSGSKIFYVVEPTATNLKKYTEWSMNQEANFFSDLVDGQCYKMELKEGDTLFVPSGWIHAVFTPTNSIVFGGNFLHSLHIPMQNRIVDIEIETDTPSKFRFPQFDKLNWYAALGCAQRGSAYLAGLSDIELNGLQELISRLADQQKQLKAKGVKLSKDEKRAIKVTVPDEAAAWMSVINGKLEHGGLSLLMELDQTVRQVLAAKQSGVDDEKKKGRVEGSALDGSDEIARPESSDQRDSKESSTWHTLEQNVHCTTKAEVLVKEESAEKRPRPSSYGDTMPTAEKAVVFEDDTGRVRSRRVNRVLSCPND</sequence>
<evidence type="ECO:0000256" key="11">
    <source>
        <dbReference type="ARBA" id="ARBA00022964"/>
    </source>
</evidence>
<keyword evidence="7" id="KW-0479">Metal-binding</keyword>
<evidence type="ECO:0000256" key="13">
    <source>
        <dbReference type="ARBA" id="ARBA00023004"/>
    </source>
</evidence>
<evidence type="ECO:0000256" key="3">
    <source>
        <dbReference type="ARBA" id="ARBA00004123"/>
    </source>
</evidence>
<gene>
    <name evidence="21" type="primary">JHDM1D</name>
    <name evidence="21" type="ORF">BG006_008152</name>
</gene>
<dbReference type="InterPro" id="IPR001965">
    <property type="entry name" value="Znf_PHD"/>
</dbReference>
<keyword evidence="13" id="KW-0408">Iron</keyword>
<evidence type="ECO:0000256" key="1">
    <source>
        <dbReference type="ARBA" id="ARBA00001954"/>
    </source>
</evidence>
<dbReference type="AlphaFoldDB" id="A0A9P5STU0"/>
<feature type="domain" description="JmjC" evidence="20">
    <location>
        <begin position="172"/>
        <end position="328"/>
    </location>
</feature>
<keyword evidence="22" id="KW-1185">Reference proteome</keyword>
<feature type="compositionally biased region" description="Basic and acidic residues" evidence="19">
    <location>
        <begin position="444"/>
        <end position="454"/>
    </location>
</feature>